<dbReference type="PANTHER" id="PTHR37823">
    <property type="entry name" value="CYTOCHROME C-553-LIKE"/>
    <property type="match status" value="1"/>
</dbReference>
<comment type="caution">
    <text evidence="9">The sequence shown here is derived from an EMBL/GenBank/DDBJ whole genome shotgun (WGS) entry which is preliminary data.</text>
</comment>
<evidence type="ECO:0000256" key="3">
    <source>
        <dbReference type="ARBA" id="ARBA00022723"/>
    </source>
</evidence>
<evidence type="ECO:0000259" key="8">
    <source>
        <dbReference type="PROSITE" id="PS51007"/>
    </source>
</evidence>
<dbReference type="GO" id="GO:0009055">
    <property type="term" value="F:electron transfer activity"/>
    <property type="evidence" value="ECO:0007669"/>
    <property type="project" value="InterPro"/>
</dbReference>
<evidence type="ECO:0000256" key="4">
    <source>
        <dbReference type="ARBA" id="ARBA00022982"/>
    </source>
</evidence>
<evidence type="ECO:0000256" key="5">
    <source>
        <dbReference type="ARBA" id="ARBA00023004"/>
    </source>
</evidence>
<name>A0A103R9U8_9BURK</name>
<dbReference type="AlphaFoldDB" id="A0A103R9U8"/>
<feature type="chain" id="PRO_5007117472" evidence="7">
    <location>
        <begin position="24"/>
        <end position="278"/>
    </location>
</feature>
<dbReference type="InterPro" id="IPR009056">
    <property type="entry name" value="Cyt_c-like_dom"/>
</dbReference>
<dbReference type="GO" id="GO:0020037">
    <property type="term" value="F:heme binding"/>
    <property type="evidence" value="ECO:0007669"/>
    <property type="project" value="InterPro"/>
</dbReference>
<keyword evidence="4" id="KW-0249">Electron transport</keyword>
<keyword evidence="2 6" id="KW-0349">Heme</keyword>
<dbReference type="Proteomes" id="UP000064029">
    <property type="component" value="Unassembled WGS sequence"/>
</dbReference>
<sequence>MLKRAMFSLLLLTICVIGRQAAAQSTLELTTDGKTRTLTSQALLTRPDAAEIHVPHDVAYGRPMTFRAVPLASLLDGAALPSDSVLETRAADGFAAQLPMDLARNRDAAHAVAWLAVEDPAHPWPKLPRKPVSAGPFYLIWVGKEAPSVRNEQWPFQIVRIAMQQSPVARWPALAVDPALPATDPARAGQSLFITQCFACHRLDGAGSADTGPDLNAPMNPVDYFQPAALHRYIRNPASVRNWPGRVMPAFSPDQLSDREIDRIIAYLGYMARRKAGR</sequence>
<evidence type="ECO:0000313" key="10">
    <source>
        <dbReference type="Proteomes" id="UP000064029"/>
    </source>
</evidence>
<dbReference type="InterPro" id="IPR036909">
    <property type="entry name" value="Cyt_c-like_dom_sf"/>
</dbReference>
<keyword evidence="5 6" id="KW-0408">Iron</keyword>
<evidence type="ECO:0000313" key="9">
    <source>
        <dbReference type="EMBL" id="KVG63877.1"/>
    </source>
</evidence>
<reference evidence="9 10" key="1">
    <citation type="submission" date="2015-11" db="EMBL/GenBank/DDBJ databases">
        <title>Expanding the genomic diversity of Burkholderia species for the development of highly accurate diagnostics.</title>
        <authorList>
            <person name="Sahl J."/>
            <person name="Keim P."/>
            <person name="Wagner D."/>
        </authorList>
    </citation>
    <scope>NUCLEOTIDE SEQUENCE [LARGE SCALE GENOMIC DNA]</scope>
    <source>
        <strain evidence="9 10">MSMB2036</strain>
    </source>
</reference>
<proteinExistence type="predicted"/>
<feature type="signal peptide" evidence="7">
    <location>
        <begin position="1"/>
        <end position="23"/>
    </location>
</feature>
<evidence type="ECO:0000256" key="7">
    <source>
        <dbReference type="SAM" id="SignalP"/>
    </source>
</evidence>
<evidence type="ECO:0000256" key="2">
    <source>
        <dbReference type="ARBA" id="ARBA00022617"/>
    </source>
</evidence>
<keyword evidence="7" id="KW-0732">Signal</keyword>
<keyword evidence="1" id="KW-0813">Transport</keyword>
<dbReference type="EMBL" id="LOXM01000155">
    <property type="protein sequence ID" value="KVG63877.1"/>
    <property type="molecule type" value="Genomic_DNA"/>
</dbReference>
<dbReference type="InterPro" id="IPR051811">
    <property type="entry name" value="Cytochrome_c550/c551-like"/>
</dbReference>
<evidence type="ECO:0000256" key="6">
    <source>
        <dbReference type="PROSITE-ProRule" id="PRU00433"/>
    </source>
</evidence>
<dbReference type="Gene3D" id="1.10.760.10">
    <property type="entry name" value="Cytochrome c-like domain"/>
    <property type="match status" value="1"/>
</dbReference>
<dbReference type="Pfam" id="PF13442">
    <property type="entry name" value="Cytochrome_CBB3"/>
    <property type="match status" value="1"/>
</dbReference>
<dbReference type="RefSeq" id="WP_059753253.1">
    <property type="nucleotide sequence ID" value="NZ_CP013416.1"/>
</dbReference>
<dbReference type="PROSITE" id="PS51007">
    <property type="entry name" value="CYTC"/>
    <property type="match status" value="1"/>
</dbReference>
<dbReference type="SUPFAM" id="SSF46626">
    <property type="entry name" value="Cytochrome c"/>
    <property type="match status" value="1"/>
</dbReference>
<organism evidence="9 10">
    <name type="scientific">Burkholderia ubonensis</name>
    <dbReference type="NCBI Taxonomy" id="101571"/>
    <lineage>
        <taxon>Bacteria</taxon>
        <taxon>Pseudomonadati</taxon>
        <taxon>Pseudomonadota</taxon>
        <taxon>Betaproteobacteria</taxon>
        <taxon>Burkholderiales</taxon>
        <taxon>Burkholderiaceae</taxon>
        <taxon>Burkholderia</taxon>
        <taxon>Burkholderia cepacia complex</taxon>
    </lineage>
</organism>
<dbReference type="GO" id="GO:0046872">
    <property type="term" value="F:metal ion binding"/>
    <property type="evidence" value="ECO:0007669"/>
    <property type="project" value="UniProtKB-KW"/>
</dbReference>
<accession>A0A103R9U8</accession>
<feature type="domain" description="Cytochrome c" evidence="8">
    <location>
        <begin position="184"/>
        <end position="272"/>
    </location>
</feature>
<dbReference type="PANTHER" id="PTHR37823:SF1">
    <property type="entry name" value="CYTOCHROME C-553-LIKE"/>
    <property type="match status" value="1"/>
</dbReference>
<protein>
    <submittedName>
        <fullName evidence="9">Cytochrome C</fullName>
    </submittedName>
</protein>
<evidence type="ECO:0000256" key="1">
    <source>
        <dbReference type="ARBA" id="ARBA00022448"/>
    </source>
</evidence>
<gene>
    <name evidence="9" type="ORF">WJ33_28145</name>
</gene>
<dbReference type="OrthoDB" id="5728201at2"/>
<keyword evidence="3 6" id="KW-0479">Metal-binding</keyword>